<feature type="domain" description="DUF8212" evidence="3">
    <location>
        <begin position="238"/>
        <end position="265"/>
    </location>
</feature>
<dbReference type="InterPro" id="IPR058525">
    <property type="entry name" value="DUF8212"/>
</dbReference>
<sequence length="608" mass="69248">MWLLNVQSLELEQHEPPSRDDLAAVGPSAHGRRNGSIRPQYAILSHRWSQDEVTFQDMKDHNVRQQKQGFHKIVRTCQLAKEDNISYVWIDTCCINKDSDAELSESINSMYTWYQAAQQCYAYLQDYSVDQKSTFIASEWFKRGWTLQELIAPRSIKFFDKSWTLSGYKADLRSDIELASSVNLALLDGSRRLEDFSVAERMGWAAFRQTTRAEDRAYSLLGIFGVSMPMLYGEGGLRAFRRLQEEIIKQNDDHSIFAWSHFQEPGNFSLLAHGPDAFTPNPHTAIQSLSLRTGRKPYAMTNRGISITLRMAPWCMETYLAVLHCTRVEQGGVRRFVRGQVAIFLHRLYEDDSFARVSVDGLSMLFDLESTIYAPNGFPLKFKDVLINVKQATLLPSEQRMILWKKEYGFRITSNLLGKHLTEDMQTKVIRGPDTTFDAVQLTLTKPNGSAYPSLVGTLDLRAQRLKIRMVRMYLDFEFNPVIVMAELQAASVLAAALKADREGYDAEFARDLSGVQSWSAINCEGADGRSTAWACADRTGLWVIKGDRLDGLDVLLGGLTIKNAEKSARLKVWRNMVPQPHSAWHEGEYRYSFWNVDIEGLRPRESA</sequence>
<evidence type="ECO:0000313" key="4">
    <source>
        <dbReference type="EMBL" id="QIW98672.1"/>
    </source>
</evidence>
<reference evidence="4 5" key="1">
    <citation type="journal article" date="2016" name="Sci. Rep.">
        <title>Peltaster fructicola genome reveals evolution from an invasive phytopathogen to an ectophytic parasite.</title>
        <authorList>
            <person name="Xu C."/>
            <person name="Chen H."/>
            <person name="Gleason M.L."/>
            <person name="Xu J.R."/>
            <person name="Liu H."/>
            <person name="Zhang R."/>
            <person name="Sun G."/>
        </authorList>
    </citation>
    <scope>NUCLEOTIDE SEQUENCE [LARGE SCALE GENOMIC DNA]</scope>
    <source>
        <strain evidence="4 5">LNHT1506</strain>
    </source>
</reference>
<evidence type="ECO:0000259" key="2">
    <source>
        <dbReference type="Pfam" id="PF06985"/>
    </source>
</evidence>
<proteinExistence type="predicted"/>
<evidence type="ECO:0000259" key="3">
    <source>
        <dbReference type="Pfam" id="PF26640"/>
    </source>
</evidence>
<keyword evidence="5" id="KW-1185">Reference proteome</keyword>
<dbReference type="InterPro" id="IPR010730">
    <property type="entry name" value="HET"/>
</dbReference>
<feature type="compositionally biased region" description="Basic and acidic residues" evidence="1">
    <location>
        <begin position="13"/>
        <end position="22"/>
    </location>
</feature>
<gene>
    <name evidence="4" type="ORF">AMS68_004190</name>
</gene>
<dbReference type="EMBL" id="CP051141">
    <property type="protein sequence ID" value="QIW98672.1"/>
    <property type="molecule type" value="Genomic_DNA"/>
</dbReference>
<dbReference type="Pfam" id="PF26640">
    <property type="entry name" value="DUF8212"/>
    <property type="match status" value="1"/>
</dbReference>
<dbReference type="PANTHER" id="PTHR10622">
    <property type="entry name" value="HET DOMAIN-CONTAINING PROTEIN"/>
    <property type="match status" value="1"/>
</dbReference>
<evidence type="ECO:0000313" key="5">
    <source>
        <dbReference type="Proteomes" id="UP000503462"/>
    </source>
</evidence>
<organism evidence="4 5">
    <name type="scientific">Peltaster fructicola</name>
    <dbReference type="NCBI Taxonomy" id="286661"/>
    <lineage>
        <taxon>Eukaryota</taxon>
        <taxon>Fungi</taxon>
        <taxon>Dikarya</taxon>
        <taxon>Ascomycota</taxon>
        <taxon>Pezizomycotina</taxon>
        <taxon>Dothideomycetes</taxon>
        <taxon>Dothideomycetes incertae sedis</taxon>
        <taxon>Peltaster</taxon>
    </lineage>
</organism>
<protein>
    <submittedName>
        <fullName evidence="4">Uncharacterized protein</fullName>
    </submittedName>
</protein>
<feature type="domain" description="Heterokaryon incompatibility" evidence="2">
    <location>
        <begin position="41"/>
        <end position="131"/>
    </location>
</feature>
<evidence type="ECO:0000256" key="1">
    <source>
        <dbReference type="SAM" id="MobiDB-lite"/>
    </source>
</evidence>
<dbReference type="Pfam" id="PF06985">
    <property type="entry name" value="HET"/>
    <property type="match status" value="1"/>
</dbReference>
<feature type="region of interest" description="Disordered" evidence="1">
    <location>
        <begin position="13"/>
        <end position="35"/>
    </location>
</feature>
<dbReference type="Proteomes" id="UP000503462">
    <property type="component" value="Chromosome 3"/>
</dbReference>
<dbReference type="AlphaFoldDB" id="A0A6H0XVA5"/>
<dbReference type="OrthoDB" id="674604at2759"/>
<dbReference type="PANTHER" id="PTHR10622:SF10">
    <property type="entry name" value="HET DOMAIN-CONTAINING PROTEIN"/>
    <property type="match status" value="1"/>
</dbReference>
<accession>A0A6H0XVA5</accession>
<name>A0A6H0XVA5_9PEZI</name>